<evidence type="ECO:0000256" key="15">
    <source>
        <dbReference type="SAM" id="MobiDB-lite"/>
    </source>
</evidence>
<dbReference type="GO" id="GO:1903312">
    <property type="term" value="P:negative regulation of mRNA metabolic process"/>
    <property type="evidence" value="ECO:0007669"/>
    <property type="project" value="UniProtKB-ARBA"/>
</dbReference>
<dbReference type="Gene3D" id="3.30.70.330">
    <property type="match status" value="4"/>
</dbReference>
<dbReference type="InterPro" id="IPR000504">
    <property type="entry name" value="RRM_dom"/>
</dbReference>
<comment type="subcellular location">
    <subcellularLocation>
        <location evidence="1">Nucleus</location>
    </subcellularLocation>
</comment>
<dbReference type="Proteomes" id="UP000472272">
    <property type="component" value="Chromosome 17"/>
</dbReference>
<evidence type="ECO:0000256" key="4">
    <source>
        <dbReference type="ARBA" id="ARBA00022499"/>
    </source>
</evidence>
<reference evidence="17" key="2">
    <citation type="submission" date="2025-08" db="UniProtKB">
        <authorList>
            <consortium name="Ensembl"/>
        </authorList>
    </citation>
    <scope>IDENTIFICATION</scope>
</reference>
<dbReference type="PANTHER" id="PTHR15592">
    <property type="entry name" value="MATRIN 3/NUCLEAR PROTEIN 220-RELATED"/>
    <property type="match status" value="1"/>
</dbReference>
<feature type="compositionally biased region" description="Low complexity" evidence="15">
    <location>
        <begin position="78"/>
        <end position="87"/>
    </location>
</feature>
<dbReference type="SMART" id="SM00360">
    <property type="entry name" value="RRM"/>
    <property type="match status" value="4"/>
</dbReference>
<evidence type="ECO:0000256" key="3">
    <source>
        <dbReference type="ARBA" id="ARBA00022491"/>
    </source>
</evidence>
<keyword evidence="5" id="KW-0597">Phosphoprotein</keyword>
<evidence type="ECO:0000256" key="2">
    <source>
        <dbReference type="ARBA" id="ARBA00019540"/>
    </source>
</evidence>
<dbReference type="InterPro" id="IPR055204">
    <property type="entry name" value="HNRNPL_RRM"/>
</dbReference>
<dbReference type="GO" id="GO:0008380">
    <property type="term" value="P:RNA splicing"/>
    <property type="evidence" value="ECO:0007669"/>
    <property type="project" value="UniProtKB-KW"/>
</dbReference>
<dbReference type="Ensembl" id="ENSPMRT00000027689.1">
    <property type="protein sequence ID" value="ENSPMRP00000026093.1"/>
    <property type="gene ID" value="ENSPMRG00000016883.1"/>
</dbReference>
<dbReference type="InterPro" id="IPR035979">
    <property type="entry name" value="RBD_domain_sf"/>
</dbReference>
<reference evidence="17 18" key="1">
    <citation type="journal article" date="2019" name="Proc. Natl. Acad. Sci. U.S.A.">
        <title>Regulatory changes in pterin and carotenoid genes underlie balanced color polymorphisms in the wall lizard.</title>
        <authorList>
            <person name="Andrade P."/>
            <person name="Pinho C."/>
            <person name="Perez I de Lanuza G."/>
            <person name="Afonso S."/>
            <person name="Brejcha J."/>
            <person name="Rubin C.J."/>
            <person name="Wallerman O."/>
            <person name="Pereira P."/>
            <person name="Sabatino S.J."/>
            <person name="Bellati A."/>
            <person name="Pellitteri-Rosa D."/>
            <person name="Bosakova Z."/>
            <person name="Bunikis I."/>
            <person name="Carretero M.A."/>
            <person name="Feiner N."/>
            <person name="Marsik P."/>
            <person name="Pauperio F."/>
            <person name="Salvi D."/>
            <person name="Soler L."/>
            <person name="While G.M."/>
            <person name="Uller T."/>
            <person name="Font E."/>
            <person name="Andersson L."/>
            <person name="Carneiro M."/>
        </authorList>
    </citation>
    <scope>NUCLEOTIDE SEQUENCE</scope>
</reference>
<evidence type="ECO:0000313" key="18">
    <source>
        <dbReference type="Proteomes" id="UP000472272"/>
    </source>
</evidence>
<dbReference type="CDD" id="cd12784">
    <property type="entry name" value="RRM2_ROD1"/>
    <property type="match status" value="1"/>
</dbReference>
<keyword evidence="10" id="KW-0007">Acetylation</keyword>
<name>A0A670JM16_PODMU</name>
<dbReference type="NCBIfam" id="TIGR01649">
    <property type="entry name" value="hnRNP-L_PTB"/>
    <property type="match status" value="1"/>
</dbReference>
<feature type="domain" description="RRM" evidence="16">
    <location>
        <begin position="355"/>
        <end position="431"/>
    </location>
</feature>
<feature type="region of interest" description="Disordered" evidence="15">
    <location>
        <begin position="1"/>
        <end position="23"/>
    </location>
</feature>
<evidence type="ECO:0000256" key="10">
    <source>
        <dbReference type="ARBA" id="ARBA00022990"/>
    </source>
</evidence>
<dbReference type="GeneTree" id="ENSGT01050000244924"/>
<dbReference type="OMA" id="VIFQKSG"/>
<gene>
    <name evidence="17" type="primary">PTBP3</name>
</gene>
<keyword evidence="6" id="KW-0507">mRNA processing</keyword>
<dbReference type="GO" id="GO:0005634">
    <property type="term" value="C:nucleus"/>
    <property type="evidence" value="ECO:0007669"/>
    <property type="project" value="UniProtKB-SubCell"/>
</dbReference>
<evidence type="ECO:0000313" key="17">
    <source>
        <dbReference type="Ensembl" id="ENSPMRP00000026093.1"/>
    </source>
</evidence>
<dbReference type="FunFam" id="3.30.70.330:FF:000162">
    <property type="entry name" value="polypyrimidine tract-binding protein 1 isoform X2"/>
    <property type="match status" value="1"/>
</dbReference>
<keyword evidence="4" id="KW-1017">Isopeptide bond</keyword>
<feature type="domain" description="RRM" evidence="16">
    <location>
        <begin position="647"/>
        <end position="722"/>
    </location>
</feature>
<dbReference type="FunFam" id="3.30.70.330:FF:000032">
    <property type="entry name" value="Polypyrimidine tract-binding protein 2 isoform 1"/>
    <property type="match status" value="1"/>
</dbReference>
<keyword evidence="3" id="KW-0678">Repressor</keyword>
<evidence type="ECO:0000256" key="11">
    <source>
        <dbReference type="ARBA" id="ARBA00023159"/>
    </source>
</evidence>
<dbReference type="GO" id="GO:0033119">
    <property type="term" value="P:negative regulation of RNA splicing"/>
    <property type="evidence" value="ECO:0007669"/>
    <property type="project" value="Ensembl"/>
</dbReference>
<keyword evidence="18" id="KW-1185">Reference proteome</keyword>
<evidence type="ECO:0000256" key="1">
    <source>
        <dbReference type="ARBA" id="ARBA00004123"/>
    </source>
</evidence>
<dbReference type="Pfam" id="PF22976">
    <property type="entry name" value="RRM_10"/>
    <property type="match status" value="1"/>
</dbReference>
<evidence type="ECO:0000256" key="12">
    <source>
        <dbReference type="ARBA" id="ARBA00023187"/>
    </source>
</evidence>
<keyword evidence="9 14" id="KW-0694">RNA-binding</keyword>
<dbReference type="InterPro" id="IPR006536">
    <property type="entry name" value="HnRNP-L/PTB"/>
</dbReference>
<dbReference type="CDD" id="cd12779">
    <property type="entry name" value="RRM1_ROD1"/>
    <property type="match status" value="1"/>
</dbReference>
<evidence type="ECO:0000256" key="5">
    <source>
        <dbReference type="ARBA" id="ARBA00022553"/>
    </source>
</evidence>
<evidence type="ECO:0000256" key="6">
    <source>
        <dbReference type="ARBA" id="ARBA00022664"/>
    </source>
</evidence>
<dbReference type="InterPro" id="IPR034326">
    <property type="entry name" value="ROD1_RRM1"/>
</dbReference>
<dbReference type="GO" id="GO:0003723">
    <property type="term" value="F:RNA binding"/>
    <property type="evidence" value="ECO:0007669"/>
    <property type="project" value="UniProtKB-UniRule"/>
</dbReference>
<keyword evidence="11" id="KW-0010">Activator</keyword>
<dbReference type="FunFam" id="3.30.70.330:FF:000036">
    <property type="entry name" value="polypyrimidine tract-binding protein 1 isoform X2"/>
    <property type="match status" value="1"/>
</dbReference>
<dbReference type="AlphaFoldDB" id="A0A670JM16"/>
<dbReference type="PROSITE" id="PS50102">
    <property type="entry name" value="RRM"/>
    <property type="match status" value="4"/>
</dbReference>
<dbReference type="Pfam" id="PF13893">
    <property type="entry name" value="RRM_5"/>
    <property type="match status" value="1"/>
</dbReference>
<dbReference type="InterPro" id="IPR021790">
    <property type="entry name" value="PTBP1-like_RRM2"/>
</dbReference>
<feature type="domain" description="RRM" evidence="16">
    <location>
        <begin position="530"/>
        <end position="604"/>
    </location>
</feature>
<feature type="region of interest" description="Disordered" evidence="15">
    <location>
        <begin position="57"/>
        <end position="90"/>
    </location>
</feature>
<evidence type="ECO:0000256" key="13">
    <source>
        <dbReference type="ARBA" id="ARBA00023242"/>
    </source>
</evidence>
<dbReference type="Pfam" id="PF11835">
    <property type="entry name" value="RRM_8"/>
    <property type="match status" value="1"/>
</dbReference>
<dbReference type="FunFam" id="3.30.70.330:FF:000018">
    <property type="entry name" value="Polypyrimidine tract-binding protein 2 isoform 1"/>
    <property type="match status" value="1"/>
</dbReference>
<feature type="domain" description="RRM" evidence="16">
    <location>
        <begin position="232"/>
        <end position="316"/>
    </location>
</feature>
<keyword evidence="13" id="KW-0539">Nucleus</keyword>
<dbReference type="SUPFAM" id="SSF54928">
    <property type="entry name" value="RNA-binding domain, RBD"/>
    <property type="match status" value="3"/>
</dbReference>
<dbReference type="InterPro" id="IPR012677">
    <property type="entry name" value="Nucleotide-bd_a/b_plait_sf"/>
</dbReference>
<dbReference type="GO" id="GO:0006397">
    <property type="term" value="P:mRNA processing"/>
    <property type="evidence" value="ECO:0007669"/>
    <property type="project" value="UniProtKB-KW"/>
</dbReference>
<protein>
    <recommendedName>
        <fullName evidence="2">Polypyrimidine tract-binding protein 1</fullName>
    </recommendedName>
</protein>
<reference evidence="17" key="3">
    <citation type="submission" date="2025-09" db="UniProtKB">
        <authorList>
            <consortium name="Ensembl"/>
        </authorList>
    </citation>
    <scope>IDENTIFICATION</scope>
</reference>
<evidence type="ECO:0000256" key="14">
    <source>
        <dbReference type="PROSITE-ProRule" id="PRU00176"/>
    </source>
</evidence>
<evidence type="ECO:0000256" key="8">
    <source>
        <dbReference type="ARBA" id="ARBA00022843"/>
    </source>
</evidence>
<keyword evidence="7" id="KW-0677">Repeat</keyword>
<accession>A0A670JM16</accession>
<evidence type="ECO:0000256" key="9">
    <source>
        <dbReference type="ARBA" id="ARBA00022884"/>
    </source>
</evidence>
<keyword evidence="12" id="KW-0508">mRNA splicing</keyword>
<keyword evidence="8" id="KW-0832">Ubl conjugation</keyword>
<evidence type="ECO:0000259" key="16">
    <source>
        <dbReference type="PROSITE" id="PS50102"/>
    </source>
</evidence>
<proteinExistence type="predicted"/>
<organism evidence="17 18">
    <name type="scientific">Podarcis muralis</name>
    <name type="common">Wall lizard</name>
    <name type="synonym">Lacerta muralis</name>
    <dbReference type="NCBI Taxonomy" id="64176"/>
    <lineage>
        <taxon>Eukaryota</taxon>
        <taxon>Metazoa</taxon>
        <taxon>Chordata</taxon>
        <taxon>Craniata</taxon>
        <taxon>Vertebrata</taxon>
        <taxon>Euteleostomi</taxon>
        <taxon>Lepidosauria</taxon>
        <taxon>Squamata</taxon>
        <taxon>Bifurcata</taxon>
        <taxon>Unidentata</taxon>
        <taxon>Episquamata</taxon>
        <taxon>Laterata</taxon>
        <taxon>Lacertibaenia</taxon>
        <taxon>Lacertidae</taxon>
        <taxon>Podarcis</taxon>
    </lineage>
</organism>
<sequence>MDLQSLRGRAARAHTPCPRQQQQQLLPVVIAAEGSRPEISRGGRACSFACGRALSLASPRQGKKPSKPRGGGEKRTRTLPSPRARLPLPSPADAWVCPGASRSWAAATGGGGGGGQGRAGPSCCACAPPAAPPPPLRPSFLVFPSVRRPLRSLSLPSPSPCPVPRRFLPPVCAMDGVVTDLIAVGLKRGSDELLPPSFAYGPFTMSNSTPATANGNDNKKFKGDRSPCSPSRVLHLRKIPNDVTEAEIISLGLPFGKVTNLLMLKGKSQAFLEMASEEAAVTMVNYYTPVTPHLRSQPVYIQYSNHRELKTDNLPNQARAQAALQAVNAVQSGGLALTGALATEGGLPPGQSSVLRIIVENLFYPVTLEVLYQIFSKFGTVLKIITFTKNNQFQALLQYADPMNAHYAKMALDGQNIYNACCTLRIDFSKLTSLNVKYNNDKSRDFTRLDLPSGDGQPSLDPTMAAAFGTPGIISSPYAGAAGFAPAIGFPQAGLSVSAVPSALGPLAITTSAMTGRMAIPGMTGMPGNFVLLVSNLNPDAITPDGLFILFGVYGDVHRVKIMFNKKENALVQMADATQAQLAMNHLNGQKLYGKVLRVTLSKHQTVQLPREGQEDQGLTKDYSNSPLHRFKKPGSKNFQNIFPPSATLHLSNIPPSVTVDDLKNLFAGTGCIVKAFKFFPKDRKMALIQLGSVEEAIQALIELHNHDLGENHHLRVSFSKSTI</sequence>
<evidence type="ECO:0000256" key="7">
    <source>
        <dbReference type="ARBA" id="ARBA00022737"/>
    </source>
</evidence>